<dbReference type="AlphaFoldDB" id="R9C704"/>
<name>R9C704_9CLOT</name>
<evidence type="ECO:0000313" key="2">
    <source>
        <dbReference type="EMBL" id="EOR25058.1"/>
    </source>
</evidence>
<feature type="transmembrane region" description="Helical" evidence="1">
    <location>
        <begin position="80"/>
        <end position="97"/>
    </location>
</feature>
<feature type="transmembrane region" description="Helical" evidence="1">
    <location>
        <begin position="14"/>
        <end position="35"/>
    </location>
</feature>
<dbReference type="Proteomes" id="UP000013988">
    <property type="component" value="Unassembled WGS sequence"/>
</dbReference>
<organism evidence="2 3">
    <name type="scientific">Clostridium sartagoforme AAU1</name>
    <dbReference type="NCBI Taxonomy" id="1202534"/>
    <lineage>
        <taxon>Bacteria</taxon>
        <taxon>Bacillati</taxon>
        <taxon>Bacillota</taxon>
        <taxon>Clostridia</taxon>
        <taxon>Eubacteriales</taxon>
        <taxon>Clostridiaceae</taxon>
        <taxon>Clostridium</taxon>
    </lineage>
</organism>
<accession>R9C704</accession>
<dbReference type="EMBL" id="ASRV01000132">
    <property type="protein sequence ID" value="EOR25058.1"/>
    <property type="molecule type" value="Genomic_DNA"/>
</dbReference>
<keyword evidence="1" id="KW-0812">Transmembrane</keyword>
<evidence type="ECO:0008006" key="4">
    <source>
        <dbReference type="Google" id="ProtNLM"/>
    </source>
</evidence>
<reference evidence="2 3" key="1">
    <citation type="submission" date="2013-03" db="EMBL/GenBank/DDBJ databases">
        <title>Whole genome shotgun sequencing of Clostridium sartagoforme AAU1.</title>
        <authorList>
            <person name="Joshi C.G."/>
            <person name="Duggirala S.M."/>
            <person name="Nathani N.M."/>
            <person name="Bhatt V.D."/>
            <person name="Patel A.K."/>
            <person name="Pandya P.R."/>
            <person name="KaPatel J.A."/>
        </authorList>
    </citation>
    <scope>NUCLEOTIDE SEQUENCE [LARGE SCALE GENOMIC DNA]</scope>
    <source>
        <strain evidence="2 3">AAU1</strain>
    </source>
</reference>
<keyword evidence="1" id="KW-1133">Transmembrane helix</keyword>
<evidence type="ECO:0000256" key="1">
    <source>
        <dbReference type="SAM" id="Phobius"/>
    </source>
</evidence>
<sequence length="213" mass="23709">MNNNDDNKKINPLYSWPVIIISIIVFWPLAIFLVYKRVRIDKKAGFTIGRLVRYGSYLCFFMAGIGIIACLGQGFTGQDVGMILFFLIAGVALFMFAKKLSSNAEKYKKYISIIINGNEYILDNIASAMSLPINIVKKDLKDMINNGYFQGAYINDSTNEIVLPKTSKENINETTFNNSVPQDEVKVITCKCCGAQNKVTSSGAECEYCGSLL</sequence>
<proteinExistence type="predicted"/>
<evidence type="ECO:0000313" key="3">
    <source>
        <dbReference type="Proteomes" id="UP000013988"/>
    </source>
</evidence>
<dbReference type="OrthoDB" id="1911372at2"/>
<keyword evidence="1" id="KW-0472">Membrane</keyword>
<dbReference type="PATRIC" id="fig|1202534.3.peg.2221"/>
<feature type="transmembrane region" description="Helical" evidence="1">
    <location>
        <begin position="56"/>
        <end position="74"/>
    </location>
</feature>
<protein>
    <recommendedName>
        <fullName evidence="4">PCI domain-containing protein</fullName>
    </recommendedName>
</protein>
<keyword evidence="3" id="KW-1185">Reference proteome</keyword>
<gene>
    <name evidence="2" type="ORF">A500_11204</name>
</gene>
<dbReference type="RefSeq" id="WP_016207578.1">
    <property type="nucleotide sequence ID" value="NZ_ASRV01000132.1"/>
</dbReference>
<comment type="caution">
    <text evidence="2">The sequence shown here is derived from an EMBL/GenBank/DDBJ whole genome shotgun (WGS) entry which is preliminary data.</text>
</comment>